<dbReference type="InterPro" id="IPR013083">
    <property type="entry name" value="Znf_RING/FYVE/PHD"/>
</dbReference>
<dbReference type="PANTHER" id="PTHR45647">
    <property type="entry name" value="OS02G0152300 PROTEIN"/>
    <property type="match status" value="1"/>
</dbReference>
<dbReference type="CDD" id="cd16655">
    <property type="entry name" value="RING-Ubox_WDSUB1-like"/>
    <property type="match status" value="1"/>
</dbReference>
<dbReference type="PROSITE" id="PS00108">
    <property type="entry name" value="PROTEIN_KINASE_ST"/>
    <property type="match status" value="1"/>
</dbReference>
<protein>
    <recommendedName>
        <fullName evidence="3">RING-type E3 ubiquitin transferase</fullName>
        <ecNumber evidence="3">2.3.2.27</ecNumber>
    </recommendedName>
</protein>
<keyword evidence="8" id="KW-0833">Ubl conjugation pathway</keyword>
<proteinExistence type="predicted"/>
<dbReference type="InterPro" id="IPR000719">
    <property type="entry name" value="Prot_kinase_dom"/>
</dbReference>
<evidence type="ECO:0000256" key="10">
    <source>
        <dbReference type="PROSITE-ProRule" id="PRU00339"/>
    </source>
</evidence>
<evidence type="ECO:0000256" key="13">
    <source>
        <dbReference type="SAM" id="MobiDB-lite"/>
    </source>
</evidence>
<evidence type="ECO:0000313" key="17">
    <source>
        <dbReference type="Proteomes" id="UP001497457"/>
    </source>
</evidence>
<evidence type="ECO:0000256" key="2">
    <source>
        <dbReference type="ARBA" id="ARBA00004906"/>
    </source>
</evidence>
<evidence type="ECO:0000259" key="14">
    <source>
        <dbReference type="PROSITE" id="PS50011"/>
    </source>
</evidence>
<dbReference type="InterPro" id="IPR008271">
    <property type="entry name" value="Ser/Thr_kinase_AS"/>
</dbReference>
<dbReference type="SMART" id="SM00028">
    <property type="entry name" value="TPR"/>
    <property type="match status" value="4"/>
</dbReference>
<dbReference type="InterPro" id="IPR051348">
    <property type="entry name" value="U-box_ubiquitin_ligases"/>
</dbReference>
<feature type="region of interest" description="Disordered" evidence="13">
    <location>
        <begin position="144"/>
        <end position="164"/>
    </location>
</feature>
<dbReference type="GO" id="GO:0016567">
    <property type="term" value="P:protein ubiquitination"/>
    <property type="evidence" value="ECO:0007669"/>
    <property type="project" value="UniProtKB-ARBA"/>
</dbReference>
<dbReference type="Proteomes" id="UP001497457">
    <property type="component" value="Chromosome 36b"/>
</dbReference>
<dbReference type="Gene3D" id="3.30.40.10">
    <property type="entry name" value="Zinc/RING finger domain, C3HC4 (zinc finger)"/>
    <property type="match status" value="1"/>
</dbReference>
<reference evidence="16" key="1">
    <citation type="submission" date="2024-10" db="EMBL/GenBank/DDBJ databases">
        <authorList>
            <person name="Ryan C."/>
        </authorList>
    </citation>
    <scope>NUCLEOTIDE SEQUENCE [LARGE SCALE GENOMIC DNA]</scope>
</reference>
<dbReference type="Pfam" id="PF13414">
    <property type="entry name" value="TPR_11"/>
    <property type="match status" value="1"/>
</dbReference>
<keyword evidence="17" id="KW-1185">Reference proteome</keyword>
<feature type="repeat" description="TPR" evidence="10">
    <location>
        <begin position="160"/>
        <end position="193"/>
    </location>
</feature>
<dbReference type="Gene3D" id="1.10.510.10">
    <property type="entry name" value="Transferase(Phosphotransferase) domain 1"/>
    <property type="match status" value="1"/>
</dbReference>
<dbReference type="Gene3D" id="3.30.200.20">
    <property type="entry name" value="Phosphorylase Kinase, domain 1"/>
    <property type="match status" value="1"/>
</dbReference>
<dbReference type="PANTHER" id="PTHR45647:SF7">
    <property type="entry name" value="U-BOX DOMAIN-CONTAINING PROTEIN 70"/>
    <property type="match status" value="1"/>
</dbReference>
<dbReference type="Gene3D" id="1.25.40.10">
    <property type="entry name" value="Tetratricopeptide repeat domain"/>
    <property type="match status" value="2"/>
</dbReference>
<gene>
    <name evidence="16" type="ORF">URODEC1_LOCUS92010</name>
</gene>
<dbReference type="GO" id="GO:0004674">
    <property type="term" value="F:protein serine/threonine kinase activity"/>
    <property type="evidence" value="ECO:0007669"/>
    <property type="project" value="UniProtKB-KW"/>
</dbReference>
<name>A0ABC9E618_9POAL</name>
<evidence type="ECO:0000256" key="7">
    <source>
        <dbReference type="ARBA" id="ARBA00022777"/>
    </source>
</evidence>
<dbReference type="EMBL" id="OZ075146">
    <property type="protein sequence ID" value="CAL5051223.1"/>
    <property type="molecule type" value="Genomic_DNA"/>
</dbReference>
<dbReference type="Pfam" id="PF04564">
    <property type="entry name" value="U-box"/>
    <property type="match status" value="1"/>
</dbReference>
<keyword evidence="6 11" id="KW-0547">Nucleotide-binding</keyword>
<dbReference type="InterPro" id="IPR019734">
    <property type="entry name" value="TPR_rpt"/>
</dbReference>
<evidence type="ECO:0000256" key="4">
    <source>
        <dbReference type="ARBA" id="ARBA00022527"/>
    </source>
</evidence>
<dbReference type="PROSITE" id="PS50005">
    <property type="entry name" value="TPR"/>
    <property type="match status" value="2"/>
</dbReference>
<dbReference type="PROSITE" id="PS51698">
    <property type="entry name" value="U_BOX"/>
    <property type="match status" value="1"/>
</dbReference>
<keyword evidence="5" id="KW-0808">Transferase</keyword>
<dbReference type="GO" id="GO:0005524">
    <property type="term" value="F:ATP binding"/>
    <property type="evidence" value="ECO:0007669"/>
    <property type="project" value="UniProtKB-UniRule"/>
</dbReference>
<comment type="catalytic activity">
    <reaction evidence="1">
        <text>S-ubiquitinyl-[E2 ubiquitin-conjugating enzyme]-L-cysteine + [acceptor protein]-L-lysine = [E2 ubiquitin-conjugating enzyme]-L-cysteine + N(6)-ubiquitinyl-[acceptor protein]-L-lysine.</text>
        <dbReference type="EC" id="2.3.2.27"/>
    </reaction>
</comment>
<dbReference type="AlphaFoldDB" id="A0ABC9E618"/>
<evidence type="ECO:0000313" key="16">
    <source>
        <dbReference type="EMBL" id="CAL5051223.1"/>
    </source>
</evidence>
<evidence type="ECO:0000256" key="1">
    <source>
        <dbReference type="ARBA" id="ARBA00000900"/>
    </source>
</evidence>
<keyword evidence="12" id="KW-0175">Coiled coil</keyword>
<dbReference type="SUPFAM" id="SSF56112">
    <property type="entry name" value="Protein kinase-like (PK-like)"/>
    <property type="match status" value="1"/>
</dbReference>
<accession>A0ABC9E618</accession>
<evidence type="ECO:0000256" key="11">
    <source>
        <dbReference type="PROSITE-ProRule" id="PRU10141"/>
    </source>
</evidence>
<dbReference type="InterPro" id="IPR017441">
    <property type="entry name" value="Protein_kinase_ATP_BS"/>
</dbReference>
<feature type="domain" description="Protein kinase" evidence="14">
    <location>
        <begin position="446"/>
        <end position="718"/>
    </location>
</feature>
<evidence type="ECO:0000256" key="12">
    <source>
        <dbReference type="SAM" id="Coils"/>
    </source>
</evidence>
<sequence length="806" mass="90852">MEADGRAAAARRAKEAGNDAYRKSFLETLPAYCKSLLETAVEHYTRGALLDPSDISFLTNRAAAYLKLCKYEECVRDCDDAAKRGREVGANNKLIAKALSRKASALLELADCAGDYAPAIRALEQSLAEHYCEETLDKLGEAERERKELEEQDRLDQEAADHDREKGNEFFKQKKYHEAAMHYTRAIKMSPNDPRAFSNRAQCHIYLGDFPQGLKDAEKCVELDPTFIKGYVRKAKVQLLMESYENALATYLEGLKCDPNNMEVLDGLRRCAACIKKANGVDVELDDLKEMSDTVAGNPRCNTKTGNFQSENDLRKFQKAMEQAAILKNEASDERLRRIESERMARTMEEHLSGVQQELERLKKEHSEVTEKLQNTNEHLQGQLSESRGQYERLLAEHDHLLHERNHAVREVQELRQKRGQMLSVLTTAMHCEFSSSELECATENFSSLLKIGEGGFGCVYRGLLRNMTVAIKVLKSDSLHGQSQFEQEVAILSRVRHPHLVTLLGACLESSTLVYEFLPNGSLEDFLLCEEKRRTLPWQTRIRIISEICSALTFLHKNKPHPVVHGDLKPANILLDVNLVTKLSDFGISCHLIQSSTNNTIMYHTMHPMGTLQYMDPEFFATGELTCQSDVYSFGVVVLRLLTGKPPDGIKKLVEDAMEKGNLNSVVDTLAGEWPDVHVQQLAYLAINCMELSRRCRPDLSGEVWGVVEALKEDATLSSPSSSRPSDEICTPSYFICPISQDVMDDPHIAADGFTYEAEAIKSWLDSGHDTSPMTNMRLEHDVLIPNRALRSAIQEWLQQQNMAL</sequence>
<feature type="domain" description="U-box" evidence="15">
    <location>
        <begin position="731"/>
        <end position="805"/>
    </location>
</feature>
<dbReference type="SUPFAM" id="SSF57850">
    <property type="entry name" value="RING/U-box"/>
    <property type="match status" value="1"/>
</dbReference>
<feature type="coiled-coil region" evidence="12">
    <location>
        <begin position="314"/>
        <end position="418"/>
    </location>
</feature>
<dbReference type="PROSITE" id="PS50011">
    <property type="entry name" value="PROTEIN_KINASE_DOM"/>
    <property type="match status" value="1"/>
</dbReference>
<comment type="pathway">
    <text evidence="2">Protein modification; protein ubiquitination.</text>
</comment>
<evidence type="ECO:0000256" key="9">
    <source>
        <dbReference type="ARBA" id="ARBA00022840"/>
    </source>
</evidence>
<evidence type="ECO:0000256" key="6">
    <source>
        <dbReference type="ARBA" id="ARBA00022741"/>
    </source>
</evidence>
<keyword evidence="4" id="KW-0723">Serine/threonine-protein kinase</keyword>
<evidence type="ECO:0000259" key="15">
    <source>
        <dbReference type="PROSITE" id="PS51698"/>
    </source>
</evidence>
<dbReference type="InterPro" id="IPR011990">
    <property type="entry name" value="TPR-like_helical_dom_sf"/>
</dbReference>
<feature type="repeat" description="TPR" evidence="10">
    <location>
        <begin position="194"/>
        <end position="227"/>
    </location>
</feature>
<evidence type="ECO:0000256" key="3">
    <source>
        <dbReference type="ARBA" id="ARBA00012483"/>
    </source>
</evidence>
<dbReference type="SMART" id="SM00220">
    <property type="entry name" value="S_TKc"/>
    <property type="match status" value="1"/>
</dbReference>
<dbReference type="SMART" id="SM00504">
    <property type="entry name" value="Ubox"/>
    <property type="match status" value="1"/>
</dbReference>
<dbReference type="PROSITE" id="PS00107">
    <property type="entry name" value="PROTEIN_KINASE_ATP"/>
    <property type="match status" value="1"/>
</dbReference>
<keyword evidence="7" id="KW-0418">Kinase</keyword>
<organism evidence="16 17">
    <name type="scientific">Urochloa decumbens</name>
    <dbReference type="NCBI Taxonomy" id="240449"/>
    <lineage>
        <taxon>Eukaryota</taxon>
        <taxon>Viridiplantae</taxon>
        <taxon>Streptophyta</taxon>
        <taxon>Embryophyta</taxon>
        <taxon>Tracheophyta</taxon>
        <taxon>Spermatophyta</taxon>
        <taxon>Magnoliopsida</taxon>
        <taxon>Liliopsida</taxon>
        <taxon>Poales</taxon>
        <taxon>Poaceae</taxon>
        <taxon>PACMAD clade</taxon>
        <taxon>Panicoideae</taxon>
        <taxon>Panicodae</taxon>
        <taxon>Paniceae</taxon>
        <taxon>Melinidinae</taxon>
        <taxon>Urochloa</taxon>
    </lineage>
</organism>
<evidence type="ECO:0000256" key="5">
    <source>
        <dbReference type="ARBA" id="ARBA00022679"/>
    </source>
</evidence>
<feature type="binding site" evidence="11">
    <location>
        <position position="473"/>
    </location>
    <ligand>
        <name>ATP</name>
        <dbReference type="ChEBI" id="CHEBI:30616"/>
    </ligand>
</feature>
<dbReference type="Pfam" id="PF07714">
    <property type="entry name" value="PK_Tyr_Ser-Thr"/>
    <property type="match status" value="1"/>
</dbReference>
<dbReference type="GO" id="GO:0061630">
    <property type="term" value="F:ubiquitin protein ligase activity"/>
    <property type="evidence" value="ECO:0007669"/>
    <property type="project" value="UniProtKB-EC"/>
</dbReference>
<keyword evidence="10" id="KW-0802">TPR repeat</keyword>
<dbReference type="InterPro" id="IPR011009">
    <property type="entry name" value="Kinase-like_dom_sf"/>
</dbReference>
<dbReference type="InterPro" id="IPR003613">
    <property type="entry name" value="Ubox_domain"/>
</dbReference>
<keyword evidence="9 11" id="KW-0067">ATP-binding</keyword>
<dbReference type="InterPro" id="IPR001245">
    <property type="entry name" value="Ser-Thr/Tyr_kinase_cat_dom"/>
</dbReference>
<evidence type="ECO:0000256" key="8">
    <source>
        <dbReference type="ARBA" id="ARBA00022786"/>
    </source>
</evidence>
<dbReference type="SUPFAM" id="SSF48452">
    <property type="entry name" value="TPR-like"/>
    <property type="match status" value="2"/>
</dbReference>
<dbReference type="EC" id="2.3.2.27" evidence="3"/>